<accession>A0A517VAJ2</accession>
<dbReference type="AlphaFoldDB" id="A0A517VAJ2"/>
<dbReference type="InterPro" id="IPR019646">
    <property type="entry name" value="Aminoglyc_AdlTrfase"/>
</dbReference>
<dbReference type="Pfam" id="PF10706">
    <property type="entry name" value="Aminoglyc_resit"/>
    <property type="match status" value="1"/>
</dbReference>
<proteinExistence type="predicted"/>
<evidence type="ECO:0000313" key="1">
    <source>
        <dbReference type="EMBL" id="QDT90021.1"/>
    </source>
</evidence>
<protein>
    <recommendedName>
        <fullName evidence="3">Lincosamide resistance protein</fullName>
    </recommendedName>
</protein>
<dbReference type="EMBL" id="CP036343">
    <property type="protein sequence ID" value="QDT90021.1"/>
    <property type="molecule type" value="Genomic_DNA"/>
</dbReference>
<dbReference type="KEGG" id="gax:Pan161_16540"/>
<sequence length="179" mass="20305">MIPSDNSWQPPPVADIQSTLGDCNSWVLCGGCSIDWLLGKTTREHADTDIGLFRSDLITCLNSIEQSRVFLCDPPGQLLAWNGLEVPAHVHDIWITSKDRNHWALQLMVYDDSADTVIYRRDPRITWPKSRHAISIRGIRVLNPVVTLLFKLHRQELQDKDCQDISTLINAAITFSNDE</sequence>
<evidence type="ECO:0008006" key="3">
    <source>
        <dbReference type="Google" id="ProtNLM"/>
    </source>
</evidence>
<organism evidence="1 2">
    <name type="scientific">Gimesia algae</name>
    <dbReference type="NCBI Taxonomy" id="2527971"/>
    <lineage>
        <taxon>Bacteria</taxon>
        <taxon>Pseudomonadati</taxon>
        <taxon>Planctomycetota</taxon>
        <taxon>Planctomycetia</taxon>
        <taxon>Planctomycetales</taxon>
        <taxon>Planctomycetaceae</taxon>
        <taxon>Gimesia</taxon>
    </lineage>
</organism>
<keyword evidence="2" id="KW-1185">Reference proteome</keyword>
<dbReference type="Proteomes" id="UP000316855">
    <property type="component" value="Chromosome"/>
</dbReference>
<evidence type="ECO:0000313" key="2">
    <source>
        <dbReference type="Proteomes" id="UP000316855"/>
    </source>
</evidence>
<reference evidence="1 2" key="1">
    <citation type="submission" date="2019-02" db="EMBL/GenBank/DDBJ databases">
        <title>Deep-cultivation of Planctomycetes and their phenomic and genomic characterization uncovers novel biology.</title>
        <authorList>
            <person name="Wiegand S."/>
            <person name="Jogler M."/>
            <person name="Boedeker C."/>
            <person name="Pinto D."/>
            <person name="Vollmers J."/>
            <person name="Rivas-Marin E."/>
            <person name="Kohn T."/>
            <person name="Peeters S.H."/>
            <person name="Heuer A."/>
            <person name="Rast P."/>
            <person name="Oberbeckmann S."/>
            <person name="Bunk B."/>
            <person name="Jeske O."/>
            <person name="Meyerdierks A."/>
            <person name="Storesund J.E."/>
            <person name="Kallscheuer N."/>
            <person name="Luecker S."/>
            <person name="Lage O.M."/>
            <person name="Pohl T."/>
            <person name="Merkel B.J."/>
            <person name="Hornburger P."/>
            <person name="Mueller R.-W."/>
            <person name="Bruemmer F."/>
            <person name="Labrenz M."/>
            <person name="Spormann A.M."/>
            <person name="Op den Camp H."/>
            <person name="Overmann J."/>
            <person name="Amann R."/>
            <person name="Jetten M.S.M."/>
            <person name="Mascher T."/>
            <person name="Medema M.H."/>
            <person name="Devos D.P."/>
            <person name="Kaster A.-K."/>
            <person name="Ovreas L."/>
            <person name="Rohde M."/>
            <person name="Galperin M.Y."/>
            <person name="Jogler C."/>
        </authorList>
    </citation>
    <scope>NUCLEOTIDE SEQUENCE [LARGE SCALE GENOMIC DNA]</scope>
    <source>
        <strain evidence="1 2">Pan161</strain>
    </source>
</reference>
<name>A0A517VAJ2_9PLAN</name>
<gene>
    <name evidence="1" type="ORF">Pan161_16540</name>
</gene>
<dbReference type="Gene3D" id="3.30.460.40">
    <property type="match status" value="1"/>
</dbReference>